<comment type="similarity">
    <text evidence="2 11">Belongs to the mitochondrial carrier (TC 2.A.29) family.</text>
</comment>
<dbReference type="PROSITE" id="PS50920">
    <property type="entry name" value="SOLCAR"/>
    <property type="match status" value="2"/>
</dbReference>
<dbReference type="Gene3D" id="1.50.40.10">
    <property type="entry name" value="Mitochondrial carrier domain"/>
    <property type="match status" value="1"/>
</dbReference>
<dbReference type="EMBL" id="JAROKS010000018">
    <property type="protein sequence ID" value="KAK1793450.1"/>
    <property type="molecule type" value="Genomic_DNA"/>
</dbReference>
<protein>
    <recommendedName>
        <fullName evidence="14">Solute carrier family 25 member 47</fullName>
    </recommendedName>
</protein>
<evidence type="ECO:0000256" key="1">
    <source>
        <dbReference type="ARBA" id="ARBA00004448"/>
    </source>
</evidence>
<dbReference type="InterPro" id="IPR018108">
    <property type="entry name" value="MCP_transmembrane"/>
</dbReference>
<sequence>VLLEWQLAILSTLLRSEYRHRESPLGYGSALTQPAEMKGSCCISQVYGFYKGMSMPVTTLSISSSVVFGTYRNVLQVFRQLRCTSADAPSAKIDIFLSGLAGGIAQVSVMSPADIVKVRLQCQTEPYLGSDPKAKPKYRGPVHCLFTIAREEGVLGLYKGASALALRDGPSFATYFLVYYTVCEWLSPDKYVQPGKADTNMDIVSEWKVVLFAGGLAGMCGWSIGTPMDVIKSRLQTNGMGKKHYRGFFHCIKESVRTEGPGVLFKGLGLNCIRAFPVNMAVFAMYELIIRFLRTES</sequence>
<evidence type="ECO:0000256" key="4">
    <source>
        <dbReference type="ARBA" id="ARBA00022692"/>
    </source>
</evidence>
<dbReference type="GO" id="GO:0022857">
    <property type="term" value="F:transmembrane transporter activity"/>
    <property type="evidence" value="ECO:0007669"/>
    <property type="project" value="TreeGrafter"/>
</dbReference>
<evidence type="ECO:0000256" key="10">
    <source>
        <dbReference type="PROSITE-ProRule" id="PRU00282"/>
    </source>
</evidence>
<evidence type="ECO:0000313" key="13">
    <source>
        <dbReference type="Proteomes" id="UP001239994"/>
    </source>
</evidence>
<evidence type="ECO:0000256" key="8">
    <source>
        <dbReference type="ARBA" id="ARBA00023128"/>
    </source>
</evidence>
<name>A0AAD8Z6E7_9TELE</name>
<dbReference type="PANTHER" id="PTHR45624:SF3">
    <property type="entry name" value="SOLUTE CARRIER FAMILY 25 MEMBER 47"/>
    <property type="match status" value="1"/>
</dbReference>
<keyword evidence="8" id="KW-0496">Mitochondrion</keyword>
<accession>A0AAD8Z6E7</accession>
<feature type="repeat" description="Solcar" evidence="10">
    <location>
        <begin position="205"/>
        <end position="292"/>
    </location>
</feature>
<comment type="subcellular location">
    <subcellularLocation>
        <location evidence="1">Mitochondrion inner membrane</location>
        <topology evidence="1">Multi-pass membrane protein</topology>
    </subcellularLocation>
</comment>
<gene>
    <name evidence="12" type="ORF">P4O66_011823</name>
</gene>
<keyword evidence="7" id="KW-1133">Transmembrane helix</keyword>
<dbReference type="PANTHER" id="PTHR45624">
    <property type="entry name" value="MITOCHONDRIAL BASIC AMINO ACIDS TRANSPORTER-RELATED"/>
    <property type="match status" value="1"/>
</dbReference>
<feature type="repeat" description="Solcar" evidence="10">
    <location>
        <begin position="93"/>
        <end position="185"/>
    </location>
</feature>
<dbReference type="AlphaFoldDB" id="A0AAD8Z6E7"/>
<evidence type="ECO:0000256" key="3">
    <source>
        <dbReference type="ARBA" id="ARBA00022448"/>
    </source>
</evidence>
<dbReference type="GO" id="GO:0005743">
    <property type="term" value="C:mitochondrial inner membrane"/>
    <property type="evidence" value="ECO:0007669"/>
    <property type="project" value="UniProtKB-SubCell"/>
</dbReference>
<evidence type="ECO:0000256" key="9">
    <source>
        <dbReference type="ARBA" id="ARBA00023136"/>
    </source>
</evidence>
<evidence type="ECO:0000313" key="12">
    <source>
        <dbReference type="EMBL" id="KAK1793450.1"/>
    </source>
</evidence>
<keyword evidence="13" id="KW-1185">Reference proteome</keyword>
<evidence type="ECO:0000256" key="2">
    <source>
        <dbReference type="ARBA" id="ARBA00006375"/>
    </source>
</evidence>
<keyword evidence="4 10" id="KW-0812">Transmembrane</keyword>
<keyword evidence="3 11" id="KW-0813">Transport</keyword>
<proteinExistence type="inferred from homology"/>
<comment type="caution">
    <text evidence="12">The sequence shown here is derived from an EMBL/GenBank/DDBJ whole genome shotgun (WGS) entry which is preliminary data.</text>
</comment>
<keyword evidence="6" id="KW-0999">Mitochondrion inner membrane</keyword>
<dbReference type="SUPFAM" id="SSF103506">
    <property type="entry name" value="Mitochondrial carrier"/>
    <property type="match status" value="1"/>
</dbReference>
<dbReference type="InterPro" id="IPR050567">
    <property type="entry name" value="Mitochondrial_Carrier"/>
</dbReference>
<keyword evidence="9 10" id="KW-0472">Membrane</keyword>
<evidence type="ECO:0000256" key="5">
    <source>
        <dbReference type="ARBA" id="ARBA00022737"/>
    </source>
</evidence>
<dbReference type="Proteomes" id="UP001239994">
    <property type="component" value="Unassembled WGS sequence"/>
</dbReference>
<dbReference type="InterPro" id="IPR023395">
    <property type="entry name" value="MCP_dom_sf"/>
</dbReference>
<evidence type="ECO:0000256" key="7">
    <source>
        <dbReference type="ARBA" id="ARBA00022989"/>
    </source>
</evidence>
<evidence type="ECO:0000256" key="11">
    <source>
        <dbReference type="RuleBase" id="RU000488"/>
    </source>
</evidence>
<keyword evidence="5" id="KW-0677">Repeat</keyword>
<dbReference type="Pfam" id="PF00153">
    <property type="entry name" value="Mito_carr"/>
    <property type="match status" value="2"/>
</dbReference>
<evidence type="ECO:0008006" key="14">
    <source>
        <dbReference type="Google" id="ProtNLM"/>
    </source>
</evidence>
<organism evidence="12 13">
    <name type="scientific">Electrophorus voltai</name>
    <dbReference type="NCBI Taxonomy" id="2609070"/>
    <lineage>
        <taxon>Eukaryota</taxon>
        <taxon>Metazoa</taxon>
        <taxon>Chordata</taxon>
        <taxon>Craniata</taxon>
        <taxon>Vertebrata</taxon>
        <taxon>Euteleostomi</taxon>
        <taxon>Actinopterygii</taxon>
        <taxon>Neopterygii</taxon>
        <taxon>Teleostei</taxon>
        <taxon>Ostariophysi</taxon>
        <taxon>Gymnotiformes</taxon>
        <taxon>Gymnotoidei</taxon>
        <taxon>Gymnotidae</taxon>
        <taxon>Electrophorus</taxon>
    </lineage>
</organism>
<dbReference type="FunFam" id="1.50.40.10:FF:000049">
    <property type="entry name" value="Solute carrier family 25 member 45"/>
    <property type="match status" value="1"/>
</dbReference>
<evidence type="ECO:0000256" key="6">
    <source>
        <dbReference type="ARBA" id="ARBA00022792"/>
    </source>
</evidence>
<feature type="non-terminal residue" evidence="12">
    <location>
        <position position="297"/>
    </location>
</feature>
<reference evidence="12" key="1">
    <citation type="submission" date="2023-03" db="EMBL/GenBank/DDBJ databases">
        <title>Electrophorus voltai genome.</title>
        <authorList>
            <person name="Bian C."/>
        </authorList>
    </citation>
    <scope>NUCLEOTIDE SEQUENCE</scope>
    <source>
        <strain evidence="12">CB-2022</strain>
        <tissue evidence="12">Muscle</tissue>
    </source>
</reference>